<feature type="DNA-binding region" description="OmpR/PhoB-type" evidence="2">
    <location>
        <begin position="48"/>
        <end position="146"/>
    </location>
</feature>
<evidence type="ECO:0000313" key="6">
    <source>
        <dbReference type="Proteomes" id="UP000515873"/>
    </source>
</evidence>
<dbReference type="InterPro" id="IPR011990">
    <property type="entry name" value="TPR-like_helical_dom_sf"/>
</dbReference>
<dbReference type="EMBL" id="CP060412">
    <property type="protein sequence ID" value="QNK01430.1"/>
    <property type="molecule type" value="Genomic_DNA"/>
</dbReference>
<dbReference type="Gene3D" id="1.10.10.10">
    <property type="entry name" value="Winged helix-like DNA-binding domain superfamily/Winged helix DNA-binding domain"/>
    <property type="match status" value="1"/>
</dbReference>
<dbReference type="GO" id="GO:0003677">
    <property type="term" value="F:DNA binding"/>
    <property type="evidence" value="ECO:0007669"/>
    <property type="project" value="UniProtKB-UniRule"/>
</dbReference>
<evidence type="ECO:0000259" key="4">
    <source>
        <dbReference type="PROSITE" id="PS51755"/>
    </source>
</evidence>
<feature type="region of interest" description="Disordered" evidence="3">
    <location>
        <begin position="1"/>
        <end position="41"/>
    </location>
</feature>
<dbReference type="InterPro" id="IPR027417">
    <property type="entry name" value="P-loop_NTPase"/>
</dbReference>
<dbReference type="Pfam" id="PF00486">
    <property type="entry name" value="Trans_reg_C"/>
    <property type="match status" value="1"/>
</dbReference>
<dbReference type="Gene3D" id="1.25.40.10">
    <property type="entry name" value="Tetratricopeptide repeat domain"/>
    <property type="match status" value="1"/>
</dbReference>
<dbReference type="KEGG" id="dtl:H8F01_20725"/>
<dbReference type="Proteomes" id="UP000515873">
    <property type="component" value="Chromosome"/>
</dbReference>
<feature type="domain" description="OmpR/PhoB-type" evidence="4">
    <location>
        <begin position="48"/>
        <end position="146"/>
    </location>
</feature>
<dbReference type="GO" id="GO:0006355">
    <property type="term" value="P:regulation of DNA-templated transcription"/>
    <property type="evidence" value="ECO:0007669"/>
    <property type="project" value="InterPro"/>
</dbReference>
<dbReference type="SUPFAM" id="SSF48452">
    <property type="entry name" value="TPR-like"/>
    <property type="match status" value="2"/>
</dbReference>
<reference evidence="5 6" key="1">
    <citation type="submission" date="2020-08" db="EMBL/GenBank/DDBJ databases">
        <title>Dyella sp. G9 isolated from forest soil.</title>
        <authorList>
            <person name="Fu J."/>
            <person name="Qiu L."/>
        </authorList>
    </citation>
    <scope>NUCLEOTIDE SEQUENCE [LARGE SCALE GENOMIC DNA]</scope>
    <source>
        <strain evidence="5 6">G9</strain>
    </source>
</reference>
<keyword evidence="1 2" id="KW-0238">DNA-binding</keyword>
<proteinExistence type="predicted"/>
<dbReference type="AlphaFoldDB" id="A0A7G8Q3S2"/>
<dbReference type="SUPFAM" id="SSF46894">
    <property type="entry name" value="C-terminal effector domain of the bipartite response regulators"/>
    <property type="match status" value="1"/>
</dbReference>
<dbReference type="CDD" id="cd00383">
    <property type="entry name" value="trans_reg_C"/>
    <property type="match status" value="1"/>
</dbReference>
<gene>
    <name evidence="5" type="ORF">H8F01_20725</name>
</gene>
<evidence type="ECO:0000256" key="2">
    <source>
        <dbReference type="PROSITE-ProRule" id="PRU01091"/>
    </source>
</evidence>
<evidence type="ECO:0000256" key="1">
    <source>
        <dbReference type="ARBA" id="ARBA00023125"/>
    </source>
</evidence>
<dbReference type="GO" id="GO:0000160">
    <property type="term" value="P:phosphorelay signal transduction system"/>
    <property type="evidence" value="ECO:0007669"/>
    <property type="project" value="InterPro"/>
</dbReference>
<evidence type="ECO:0000313" key="5">
    <source>
        <dbReference type="EMBL" id="QNK01430.1"/>
    </source>
</evidence>
<dbReference type="InterPro" id="IPR011717">
    <property type="entry name" value="TPR-4"/>
</dbReference>
<organism evidence="5 6">
    <name type="scientific">Dyella telluris</name>
    <dbReference type="NCBI Taxonomy" id="2763498"/>
    <lineage>
        <taxon>Bacteria</taxon>
        <taxon>Pseudomonadati</taxon>
        <taxon>Pseudomonadota</taxon>
        <taxon>Gammaproteobacteria</taxon>
        <taxon>Lysobacterales</taxon>
        <taxon>Rhodanobacteraceae</taxon>
        <taxon>Dyella</taxon>
    </lineage>
</organism>
<dbReference type="SUPFAM" id="SSF52540">
    <property type="entry name" value="P-loop containing nucleoside triphosphate hydrolases"/>
    <property type="match status" value="1"/>
</dbReference>
<dbReference type="InterPro" id="IPR001867">
    <property type="entry name" value="OmpR/PhoB-type_DNA-bd"/>
</dbReference>
<dbReference type="InterPro" id="IPR058852">
    <property type="entry name" value="HTH_77"/>
</dbReference>
<name>A0A7G8Q3S2_9GAMM</name>
<dbReference type="PANTHER" id="PTHR47691:SF3">
    <property type="entry name" value="HTH-TYPE TRANSCRIPTIONAL REGULATOR RV0890C-RELATED"/>
    <property type="match status" value="1"/>
</dbReference>
<evidence type="ECO:0000256" key="3">
    <source>
        <dbReference type="SAM" id="MobiDB-lite"/>
    </source>
</evidence>
<dbReference type="InterPro" id="IPR016032">
    <property type="entry name" value="Sig_transdc_resp-reg_C-effctor"/>
</dbReference>
<sequence length="1001" mass="108376">MPATGPGRSAALGSRRTTAPGLHSRAAQPSHRNPIVDPVSSDSLNGSAGRTVFGPFCIVPGKRLLLRDGVAVDIGGRALDLLIALVERPGRVISKRELLKRVWPDIIVEEGSLRFHMAGLRRILGDGENGDRYISTQVGVGYAFVAPIELFPADEAVGAAAATGIPKPAPCAGSLPPRTHLIGRDADAQLLVNRLLAPKLFTIVGTGGVGKTCLAVDVGHRMAASSDAIVRFVDLAQVEDAGLVPYALAGALGIPVQADDPMFVLLAHIAGQALVLIIDNCEHLVDAVSAIVERIREHAPRVCVLATSREPLRARDEHVHWLGSLDFPLESEGLSAEALLSYPAIQLFAERACAGNASLRMDERDLALVADMCRRLEGIALPIELAAVRVASHGVAATHALLGERFSLGWSGRRTALPRQQTLRATLDWSYGLLSPTERLTFDRLSVFVGPFSLESASRVVADAGIDPVTAVTTLDGLVAKGLVSLDHAEPAGGYRLLEMTRAYSKEKLLERGEEEVRQTACRHAAFYLTLLTGLGETPEEVFDRSGGLTRQLGNIRAALEWSFGPHGDAGIAVPLAAASAQLYLQYSLMVECRTWCERAVAWLDARHTGTAVEMELQVALGLVLMFTRGNTPAAGLALRRALDIAVALEDHWSQLRILGRLQIYDERIGDYTTSTVWAQQARDVGEAIGQPEAIAVAASLVGVTNLLVGNQAGACEELQKALRNSHPSERSRTIYYGFDHRNRSFIALARALWLRGYPDQARRLVEQAHREAQALDHPVTRCIALIWSLNVYAWTGDLDKAHANVALLSQLAESNLFRPYLAAIKGFRGVIAIEEGRPREAVEWLTESLASLRSMHYELLTTSFEVSIAEGLALCGRHAEAFVQVNATIEHCQRCGDIFALPELLRLKAGIVDALGGDGATVEMLLRESLGLSERQDSRAWSLRAAIDLARLWLKSGRSQEAMTLVRRYHESVTEGFDTKDVRALEALWVDLCEPAVGNA</sequence>
<dbReference type="Pfam" id="PF07721">
    <property type="entry name" value="TPR_4"/>
    <property type="match status" value="2"/>
</dbReference>
<dbReference type="InterPro" id="IPR036388">
    <property type="entry name" value="WH-like_DNA-bd_sf"/>
</dbReference>
<dbReference type="GO" id="GO:0042802">
    <property type="term" value="F:identical protein binding"/>
    <property type="evidence" value="ECO:0007669"/>
    <property type="project" value="InterPro"/>
</dbReference>
<dbReference type="PANTHER" id="PTHR47691">
    <property type="entry name" value="REGULATOR-RELATED"/>
    <property type="match status" value="1"/>
</dbReference>
<dbReference type="SMART" id="SM00862">
    <property type="entry name" value="Trans_reg_C"/>
    <property type="match status" value="1"/>
</dbReference>
<protein>
    <submittedName>
        <fullName evidence="5">Winged helix-turn-helix domain-containing protein</fullName>
    </submittedName>
</protein>
<accession>A0A7G8Q3S2</accession>
<dbReference type="Gene3D" id="3.40.50.300">
    <property type="entry name" value="P-loop containing nucleotide triphosphate hydrolases"/>
    <property type="match status" value="1"/>
</dbReference>
<dbReference type="PROSITE" id="PS51755">
    <property type="entry name" value="OMPR_PHOB"/>
    <property type="match status" value="1"/>
</dbReference>
<dbReference type="Pfam" id="PF25872">
    <property type="entry name" value="HTH_77"/>
    <property type="match status" value="1"/>
</dbReference>
<keyword evidence="6" id="KW-1185">Reference proteome</keyword>